<name>A0A1E5G187_9FIRM</name>
<gene>
    <name evidence="4" type="ORF">BHF68_08085</name>
</gene>
<dbReference type="Pfam" id="PF00293">
    <property type="entry name" value="NUDIX"/>
    <property type="match status" value="1"/>
</dbReference>
<evidence type="ECO:0000313" key="4">
    <source>
        <dbReference type="EMBL" id="OEF96594.1"/>
    </source>
</evidence>
<dbReference type="InterPro" id="IPR015797">
    <property type="entry name" value="NUDIX_hydrolase-like_dom_sf"/>
</dbReference>
<dbReference type="GO" id="GO:0016787">
    <property type="term" value="F:hydrolase activity"/>
    <property type="evidence" value="ECO:0007669"/>
    <property type="project" value="UniProtKB-KW"/>
</dbReference>
<evidence type="ECO:0000313" key="5">
    <source>
        <dbReference type="Proteomes" id="UP000094296"/>
    </source>
</evidence>
<dbReference type="OrthoDB" id="9787476at2"/>
<comment type="cofactor">
    <cofactor evidence="1">
        <name>Mg(2+)</name>
        <dbReference type="ChEBI" id="CHEBI:18420"/>
    </cofactor>
</comment>
<dbReference type="STRING" id="766136.BHF68_08085"/>
<comment type="caution">
    <text evidence="4">The sequence shown here is derived from an EMBL/GenBank/DDBJ whole genome shotgun (WGS) entry which is preliminary data.</text>
</comment>
<dbReference type="CDD" id="cd04699">
    <property type="entry name" value="NUDIX_MutT_Nudt1"/>
    <property type="match status" value="1"/>
</dbReference>
<dbReference type="PROSITE" id="PS00893">
    <property type="entry name" value="NUDIX_BOX"/>
    <property type="match status" value="1"/>
</dbReference>
<proteinExistence type="predicted"/>
<dbReference type="PROSITE" id="PS51462">
    <property type="entry name" value="NUDIX"/>
    <property type="match status" value="1"/>
</dbReference>
<dbReference type="PANTHER" id="PTHR43046">
    <property type="entry name" value="GDP-MANNOSE MANNOSYL HYDROLASE"/>
    <property type="match status" value="1"/>
</dbReference>
<dbReference type="PANTHER" id="PTHR43046:SF14">
    <property type="entry name" value="MUTT_NUDIX FAMILY PROTEIN"/>
    <property type="match status" value="1"/>
</dbReference>
<dbReference type="EMBL" id="MIJE01000031">
    <property type="protein sequence ID" value="OEF96594.1"/>
    <property type="molecule type" value="Genomic_DNA"/>
</dbReference>
<dbReference type="RefSeq" id="WP_069643603.1">
    <property type="nucleotide sequence ID" value="NZ_MIJE01000031.1"/>
</dbReference>
<dbReference type="InterPro" id="IPR000086">
    <property type="entry name" value="NUDIX_hydrolase_dom"/>
</dbReference>
<dbReference type="InterPro" id="IPR020084">
    <property type="entry name" value="NUDIX_hydrolase_CS"/>
</dbReference>
<dbReference type="AlphaFoldDB" id="A0A1E5G187"/>
<evidence type="ECO:0000256" key="2">
    <source>
        <dbReference type="ARBA" id="ARBA00022801"/>
    </source>
</evidence>
<sequence length="143" mass="16490">MLKENNQIHLAIKGLIKHNGRFLILQRPKKPGQDAAYWELPGGGLAFGELPELGLQREIYEEVHLDVDVLRPIWVWSFMKNPLVQVVGITYLCNSPSVAIKLSEEHQDFAWVTPMERHNFNILPELKSDMDAWDANRVFESLK</sequence>
<dbReference type="SUPFAM" id="SSF55811">
    <property type="entry name" value="Nudix"/>
    <property type="match status" value="1"/>
</dbReference>
<dbReference type="Proteomes" id="UP000094296">
    <property type="component" value="Unassembled WGS sequence"/>
</dbReference>
<accession>A0A1E5G187</accession>
<keyword evidence="5" id="KW-1185">Reference proteome</keyword>
<organism evidence="4 5">
    <name type="scientific">Desulfuribacillus alkaliarsenatis</name>
    <dbReference type="NCBI Taxonomy" id="766136"/>
    <lineage>
        <taxon>Bacteria</taxon>
        <taxon>Bacillati</taxon>
        <taxon>Bacillota</taxon>
        <taxon>Desulfuribacillia</taxon>
        <taxon>Desulfuribacillales</taxon>
        <taxon>Desulfuribacillaceae</taxon>
        <taxon>Desulfuribacillus</taxon>
    </lineage>
</organism>
<dbReference type="Gene3D" id="3.90.79.10">
    <property type="entry name" value="Nucleoside Triphosphate Pyrophosphohydrolase"/>
    <property type="match status" value="1"/>
</dbReference>
<evidence type="ECO:0000256" key="1">
    <source>
        <dbReference type="ARBA" id="ARBA00001946"/>
    </source>
</evidence>
<keyword evidence="2" id="KW-0378">Hydrolase</keyword>
<evidence type="ECO:0000259" key="3">
    <source>
        <dbReference type="PROSITE" id="PS51462"/>
    </source>
</evidence>
<protein>
    <recommendedName>
        <fullName evidence="3">Nudix hydrolase domain-containing protein</fullName>
    </recommendedName>
</protein>
<reference evidence="4 5" key="1">
    <citation type="submission" date="2016-09" db="EMBL/GenBank/DDBJ databases">
        <title>Draft genome sequence for the type strain of Desulfuribacillus alkaliarsenatis AHT28, an obligately anaerobic, sulfidogenic bacterium isolated from Russian soda lake sediments.</title>
        <authorList>
            <person name="Abin C.A."/>
            <person name="Hollibaugh J.T."/>
        </authorList>
    </citation>
    <scope>NUCLEOTIDE SEQUENCE [LARGE SCALE GENOMIC DNA]</scope>
    <source>
        <strain evidence="4 5">AHT28</strain>
    </source>
</reference>
<feature type="domain" description="Nudix hydrolase" evidence="3">
    <location>
        <begin position="1"/>
        <end position="136"/>
    </location>
</feature>